<dbReference type="Gene3D" id="2.60.40.3140">
    <property type="match status" value="1"/>
</dbReference>
<dbReference type="Pfam" id="PF12969">
    <property type="entry name" value="DUF3857"/>
    <property type="match status" value="1"/>
</dbReference>
<evidence type="ECO:0000313" key="4">
    <source>
        <dbReference type="Proteomes" id="UP001238179"/>
    </source>
</evidence>
<organism evidence="3 4">
    <name type="scientific">Mesoterricola silvestris</name>
    <dbReference type="NCBI Taxonomy" id="2927979"/>
    <lineage>
        <taxon>Bacteria</taxon>
        <taxon>Pseudomonadati</taxon>
        <taxon>Acidobacteriota</taxon>
        <taxon>Holophagae</taxon>
        <taxon>Holophagales</taxon>
        <taxon>Holophagaceae</taxon>
        <taxon>Mesoterricola</taxon>
    </lineage>
</organism>
<reference evidence="4" key="1">
    <citation type="journal article" date="2023" name="Int. J. Syst. Evol. Microbiol.">
        <title>Mesoterricola silvestris gen. nov., sp. nov., Mesoterricola sediminis sp. nov., Geothrix oryzae sp. nov., Geothrix edaphica sp. nov., Geothrix rubra sp. nov., and Geothrix limicola sp. nov., six novel members of Acidobacteriota isolated from soils.</title>
        <authorList>
            <person name="Itoh H."/>
            <person name="Sugisawa Y."/>
            <person name="Mise K."/>
            <person name="Xu Z."/>
            <person name="Kuniyasu M."/>
            <person name="Ushijima N."/>
            <person name="Kawano K."/>
            <person name="Kobayashi E."/>
            <person name="Shiratori Y."/>
            <person name="Masuda Y."/>
            <person name="Senoo K."/>
        </authorList>
    </citation>
    <scope>NUCLEOTIDE SEQUENCE [LARGE SCALE GENOMIC DNA]</scope>
    <source>
        <strain evidence="4">W79</strain>
    </source>
</reference>
<name>A0AA48GL49_9BACT</name>
<dbReference type="SUPFAM" id="SSF54001">
    <property type="entry name" value="Cysteine proteinases"/>
    <property type="match status" value="1"/>
</dbReference>
<accession>A0AA48GL49</accession>
<dbReference type="SUPFAM" id="SSF48452">
    <property type="entry name" value="TPR-like"/>
    <property type="match status" value="2"/>
</dbReference>
<dbReference type="InterPro" id="IPR038765">
    <property type="entry name" value="Papain-like_cys_pep_sf"/>
</dbReference>
<evidence type="ECO:0000259" key="2">
    <source>
        <dbReference type="Pfam" id="PF12969"/>
    </source>
</evidence>
<feature type="domain" description="DUF3857" evidence="2">
    <location>
        <begin position="67"/>
        <end position="234"/>
    </location>
</feature>
<dbReference type="PANTHER" id="PTHR33490:SF3">
    <property type="entry name" value="CONSERVED INTEGRAL MEMBRANE PROTEIN"/>
    <property type="match status" value="1"/>
</dbReference>
<evidence type="ECO:0000313" key="3">
    <source>
        <dbReference type="EMBL" id="BDU71789.1"/>
    </source>
</evidence>
<protein>
    <recommendedName>
        <fullName evidence="5">DUF3857 domain-containing protein</fullName>
    </recommendedName>
</protein>
<evidence type="ECO:0000259" key="1">
    <source>
        <dbReference type="Pfam" id="PF01841"/>
    </source>
</evidence>
<dbReference type="InterPro" id="IPR011990">
    <property type="entry name" value="TPR-like_helical_dom_sf"/>
</dbReference>
<sequence>MRIGPFLAASLPCAMVLAAPAETDWHLLPALSADPALLLKAASAHKVREGQGILELLEDTRVAFDAQGRRTTHYRYVFRVDHESAIRSWRNVGTVWVPWHQERPRIRARVITPDGRAHELDGATLGEFPVNEDDTTLYDDRKRLAAPLPQLSVGSVAEVEIVTRETAPVHASGTLLNLSLHQPVQVLRTRVQVEVPEALPFRWKIDGLGPIQPQLAREGGMVRLALDLGPMEPPEEREPAMDPEASPRPELRLSTVTSWAAAASAYSAIANRQLEGADVGAWAREAAGDATEPRARINRILGRLHRSIRYTGVEFAEAGIVPRTPAETLKRGFGDCKDQATLLVALLREVGIPARLALLGTGPGRDIDPELPGLNHFDHAIVVVPGPQPLWIDPTAAYARAGELPFPDQGRWALVVDGATTALVRTPAAASGDNLTLETREVFLPEPGKARIVETSHPSGLAEMILRHDFRPSDPKQLRENLKRYVQGIYNAGDLGDIDTGDPSDLERPYTLRLEAKDCAMAVTSDVDAVVTLNAWAMTSRIRKFVPTSYDLKEKEAPTTRKQALLLPEPHAIEWRYRIVAPAGFEARPLPESGRLDFGPASLTRTYARSPEGQILATFRFDSGKALWTAAEVEKARAGLEAFGQAPPPRIIFDQVGEGHLAAGRIREAIQAFRSQTTAQPGKAVPLSRLAIALLRGGMGEAARDAARRACALDPTSMYAQRALGWVLQHDLVNRAYHTGWDFAGAVAAFRKAKELDPKDALSRRNLAILLEYNPAGLRYGPGADLEAAAREYRQLRADLKVEDSNTNLLIVLWRAGRHKEVMDLATSLPRPQDGYSWLLAGTALTQGTATALKQAATTIADVGQRRTALLDAGNLLVNARRYVDAATLLSAGADGAPNAPAIRSRIAVLARMRRSEDLAKEPETPASVVWRFLALLQDPAGSGEDPARFCAPALREILAKDGYLAALREAMGFEDLPLDGTGVPYAVALDNLRALTQVVVNRGGDSGFRVAMKMANSGNGASLSFHVIQHQGRFLLAATDLSYGTFGAEALRRLEAGDAAGAGALLDEASEGVLKGKQDDPLSGHPFNRFWKKGQGGTPAEIRLAATTLLVPEKGYEKAVPGLLAAGETSERIDLALLWAHRARNEFQPLLAVAERLVKAHPASRLATTTQAYALAKCRKWPQLLAACERALEKEPDDEIFVESRSQALGMVGRFQERSEALKAYIATGKASAGFFNNLAWYELTQGRTNEQTVDLARRALLLQAQKNGAAQHTLASILAERGEVEEALDIFLKETGALGKEEPRSQDWYLAGRIAEQFGEPAAAAACYKRVTPDPDREEAEGDSCFALAARRMKAMGV</sequence>
<dbReference type="InterPro" id="IPR024618">
    <property type="entry name" value="DUF3857"/>
</dbReference>
<dbReference type="Gene3D" id="3.10.620.30">
    <property type="match status" value="1"/>
</dbReference>
<dbReference type="InterPro" id="IPR002931">
    <property type="entry name" value="Transglutaminase-like"/>
</dbReference>
<dbReference type="PANTHER" id="PTHR33490">
    <property type="entry name" value="BLR5614 PROTEIN-RELATED"/>
    <property type="match status" value="1"/>
</dbReference>
<feature type="domain" description="Transglutaminase-like" evidence="1">
    <location>
        <begin position="281"/>
        <end position="357"/>
    </location>
</feature>
<dbReference type="Proteomes" id="UP001238179">
    <property type="component" value="Chromosome"/>
</dbReference>
<dbReference type="EMBL" id="AP027080">
    <property type="protein sequence ID" value="BDU71789.1"/>
    <property type="molecule type" value="Genomic_DNA"/>
</dbReference>
<proteinExistence type="predicted"/>
<dbReference type="Gene3D" id="1.25.40.10">
    <property type="entry name" value="Tetratricopeptide repeat domain"/>
    <property type="match status" value="2"/>
</dbReference>
<dbReference type="KEGG" id="msil:METEAL_09630"/>
<keyword evidence="4" id="KW-1185">Reference proteome</keyword>
<dbReference type="RefSeq" id="WP_316414692.1">
    <property type="nucleotide sequence ID" value="NZ_AP027080.1"/>
</dbReference>
<evidence type="ECO:0008006" key="5">
    <source>
        <dbReference type="Google" id="ProtNLM"/>
    </source>
</evidence>
<dbReference type="Pfam" id="PF01841">
    <property type="entry name" value="Transglut_core"/>
    <property type="match status" value="1"/>
</dbReference>
<gene>
    <name evidence="3" type="ORF">METEAL_09630</name>
</gene>